<keyword evidence="4" id="KW-1003">Cell membrane</keyword>
<feature type="region of interest" description="Disordered" evidence="10">
    <location>
        <begin position="91"/>
        <end position="117"/>
    </location>
</feature>
<dbReference type="EMBL" id="AFOJ01000002">
    <property type="protein sequence ID" value="EGM53574.1"/>
    <property type="molecule type" value="Genomic_DNA"/>
</dbReference>
<dbReference type="Pfam" id="PF02699">
    <property type="entry name" value="YajC"/>
    <property type="match status" value="1"/>
</dbReference>
<comment type="caution">
    <text evidence="12">The sequence shown here is derived from an EMBL/GenBank/DDBJ whole genome shotgun (WGS) entry which is preliminary data.</text>
</comment>
<feature type="compositionally biased region" description="Acidic residues" evidence="10">
    <location>
        <begin position="108"/>
        <end position="117"/>
    </location>
</feature>
<dbReference type="NCBIfam" id="TIGR00739">
    <property type="entry name" value="yajC"/>
    <property type="match status" value="1"/>
</dbReference>
<keyword evidence="7 11" id="KW-1133">Transmembrane helix</keyword>
<keyword evidence="8" id="KW-0811">Translocation</keyword>
<evidence type="ECO:0000256" key="2">
    <source>
        <dbReference type="ARBA" id="ARBA00006742"/>
    </source>
</evidence>
<keyword evidence="3" id="KW-0813">Transport</keyword>
<reference evidence="12 13" key="1">
    <citation type="journal article" date="2011" name="J. Bacteriol.">
        <title>Genome Sequence of Lactobacillus ruminis SPM0211, Isolated from a Fecal Sample from a Healthy Korean.</title>
        <authorList>
            <person name="Lee S."/>
            <person name="Cho Y.J."/>
            <person name="Lee A.H."/>
            <person name="Chun J."/>
            <person name="Ha N.J."/>
            <person name="Ko G."/>
        </authorList>
    </citation>
    <scope>NUCLEOTIDE SEQUENCE [LARGE SCALE GENOMIC DNA]</scope>
    <source>
        <strain evidence="12 13">SPM0211</strain>
    </source>
</reference>
<keyword evidence="9 11" id="KW-0472">Membrane</keyword>
<organism evidence="12 13">
    <name type="scientific">Ligilactobacillus ruminis SPM0211</name>
    <dbReference type="NCBI Taxonomy" id="1040964"/>
    <lineage>
        <taxon>Bacteria</taxon>
        <taxon>Bacillati</taxon>
        <taxon>Bacillota</taxon>
        <taxon>Bacilli</taxon>
        <taxon>Lactobacillales</taxon>
        <taxon>Lactobacillaceae</taxon>
        <taxon>Ligilactobacillus</taxon>
    </lineage>
</organism>
<protein>
    <submittedName>
        <fullName evidence="12">Protein translocase subunit</fullName>
    </submittedName>
</protein>
<evidence type="ECO:0000256" key="3">
    <source>
        <dbReference type="ARBA" id="ARBA00022448"/>
    </source>
</evidence>
<dbReference type="PANTHER" id="PTHR33909">
    <property type="entry name" value="SEC TRANSLOCON ACCESSORY COMPLEX SUBUNIT YAJC"/>
    <property type="match status" value="1"/>
</dbReference>
<evidence type="ECO:0000256" key="5">
    <source>
        <dbReference type="ARBA" id="ARBA00022692"/>
    </source>
</evidence>
<keyword evidence="5 11" id="KW-0812">Transmembrane</keyword>
<evidence type="ECO:0000256" key="6">
    <source>
        <dbReference type="ARBA" id="ARBA00022927"/>
    </source>
</evidence>
<dbReference type="GO" id="GO:0005886">
    <property type="term" value="C:plasma membrane"/>
    <property type="evidence" value="ECO:0007669"/>
    <property type="project" value="UniProtKB-SubCell"/>
</dbReference>
<sequence length="117" mass="12964">MNNLSSSISTIVMFVVLIALMYFMMIKPQKKQQQQHQKMLSELKPGDEITTIGGLHAVVSEIDTEKALVTLDCDGVYLDFSRNAIARVTKKAESQPTAAAEEEKAPETEETTESESK</sequence>
<comment type="similarity">
    <text evidence="2">Belongs to the YajC family.</text>
</comment>
<dbReference type="PANTHER" id="PTHR33909:SF1">
    <property type="entry name" value="SEC TRANSLOCON ACCESSORY COMPLEX SUBUNIT YAJC"/>
    <property type="match status" value="1"/>
</dbReference>
<feature type="transmembrane region" description="Helical" evidence="11">
    <location>
        <begin position="6"/>
        <end position="25"/>
    </location>
</feature>
<accession>F7QZ68</accession>
<comment type="subcellular location">
    <subcellularLocation>
        <location evidence="1">Cell membrane</location>
        <topology evidence="1">Single-pass membrane protein</topology>
    </subcellularLocation>
</comment>
<evidence type="ECO:0000256" key="9">
    <source>
        <dbReference type="ARBA" id="ARBA00023136"/>
    </source>
</evidence>
<evidence type="ECO:0000313" key="13">
    <source>
        <dbReference type="Proteomes" id="UP000002971"/>
    </source>
</evidence>
<evidence type="ECO:0000313" key="12">
    <source>
        <dbReference type="EMBL" id="EGM53574.1"/>
    </source>
</evidence>
<dbReference type="PRINTS" id="PR01853">
    <property type="entry name" value="YAJCTRNLCASE"/>
</dbReference>
<dbReference type="InterPro" id="IPR003849">
    <property type="entry name" value="Preprotein_translocase_YajC"/>
</dbReference>
<evidence type="ECO:0000256" key="4">
    <source>
        <dbReference type="ARBA" id="ARBA00022475"/>
    </source>
</evidence>
<evidence type="ECO:0000256" key="7">
    <source>
        <dbReference type="ARBA" id="ARBA00022989"/>
    </source>
</evidence>
<name>F7QZ68_9LACO</name>
<evidence type="ECO:0000256" key="10">
    <source>
        <dbReference type="SAM" id="MobiDB-lite"/>
    </source>
</evidence>
<evidence type="ECO:0000256" key="8">
    <source>
        <dbReference type="ARBA" id="ARBA00023010"/>
    </source>
</evidence>
<dbReference type="SMART" id="SM01323">
    <property type="entry name" value="YajC"/>
    <property type="match status" value="1"/>
</dbReference>
<dbReference type="GO" id="GO:0015031">
    <property type="term" value="P:protein transport"/>
    <property type="evidence" value="ECO:0007669"/>
    <property type="project" value="UniProtKB-KW"/>
</dbReference>
<proteinExistence type="inferred from homology"/>
<dbReference type="AlphaFoldDB" id="F7QZ68"/>
<keyword evidence="6" id="KW-0653">Protein transport</keyword>
<evidence type="ECO:0000256" key="1">
    <source>
        <dbReference type="ARBA" id="ARBA00004162"/>
    </source>
</evidence>
<dbReference type="Proteomes" id="UP000002971">
    <property type="component" value="Unassembled WGS sequence"/>
</dbReference>
<gene>
    <name evidence="12" type="ORF">LRU_00710</name>
</gene>
<evidence type="ECO:0000256" key="11">
    <source>
        <dbReference type="SAM" id="Phobius"/>
    </source>
</evidence>